<feature type="region of interest" description="Disordered" evidence="1">
    <location>
        <begin position="69"/>
        <end position="91"/>
    </location>
</feature>
<dbReference type="EMBL" id="JAEVHI010000001">
    <property type="protein sequence ID" value="KAG5304653.1"/>
    <property type="molecule type" value="Genomic_DNA"/>
</dbReference>
<gene>
    <name evidence="2" type="ORF">I7I52_03056</name>
</gene>
<dbReference type="AlphaFoldDB" id="A0A8H8D9J6"/>
<reference evidence="2 3" key="1">
    <citation type="submission" date="2021-01" db="EMBL/GenBank/DDBJ databases">
        <title>Chromosome-level genome assembly of a human fungal pathogen reveals clustering of transcriptionally co-regulated genes.</title>
        <authorList>
            <person name="Voorhies M."/>
            <person name="Cohen S."/>
            <person name="Shea T.P."/>
            <person name="Petrus S."/>
            <person name="Munoz J.F."/>
            <person name="Poplawski S."/>
            <person name="Goldman W.E."/>
            <person name="Michael T."/>
            <person name="Cuomo C.A."/>
            <person name="Sil A."/>
            <person name="Beyhan S."/>
        </authorList>
    </citation>
    <scope>NUCLEOTIDE SEQUENCE [LARGE SCALE GENOMIC DNA]</scope>
    <source>
        <strain evidence="2 3">G184AR</strain>
    </source>
</reference>
<feature type="compositionally biased region" description="Basic and acidic residues" evidence="1">
    <location>
        <begin position="69"/>
        <end position="83"/>
    </location>
</feature>
<evidence type="ECO:0000313" key="2">
    <source>
        <dbReference type="EMBL" id="KAG5304653.1"/>
    </source>
</evidence>
<accession>A0A8H8D9J6</accession>
<protein>
    <submittedName>
        <fullName evidence="2">Uncharacterized protein</fullName>
    </submittedName>
</protein>
<organism evidence="2 3">
    <name type="scientific">Ajellomyces capsulatus</name>
    <name type="common">Darling's disease fungus</name>
    <name type="synonym">Histoplasma capsulatum</name>
    <dbReference type="NCBI Taxonomy" id="5037"/>
    <lineage>
        <taxon>Eukaryota</taxon>
        <taxon>Fungi</taxon>
        <taxon>Dikarya</taxon>
        <taxon>Ascomycota</taxon>
        <taxon>Pezizomycotina</taxon>
        <taxon>Eurotiomycetes</taxon>
        <taxon>Eurotiomycetidae</taxon>
        <taxon>Onygenales</taxon>
        <taxon>Ajellomycetaceae</taxon>
        <taxon>Histoplasma</taxon>
    </lineage>
</organism>
<dbReference type="VEuPathDB" id="FungiDB:I7I52_03056"/>
<name>A0A8H8D9J6_AJECA</name>
<proteinExistence type="predicted"/>
<evidence type="ECO:0000313" key="3">
    <source>
        <dbReference type="Proteomes" id="UP000670092"/>
    </source>
</evidence>
<dbReference type="Proteomes" id="UP000670092">
    <property type="component" value="Unassembled WGS sequence"/>
</dbReference>
<sequence>MGGGFVTKLFLERLSQKWGFSEFNTCHCRVIPGQRKTGGCHEGTLILRRRIRRRQVHHIFMVCLQKLEQRRSSHRRKYEDSTHAETSSWNQ</sequence>
<comment type="caution">
    <text evidence="2">The sequence shown here is derived from an EMBL/GenBank/DDBJ whole genome shotgun (WGS) entry which is preliminary data.</text>
</comment>
<evidence type="ECO:0000256" key="1">
    <source>
        <dbReference type="SAM" id="MobiDB-lite"/>
    </source>
</evidence>